<dbReference type="RefSeq" id="WP_349084757.1">
    <property type="nucleotide sequence ID" value="NZ_JBBMEK010000069.1"/>
</dbReference>
<dbReference type="Pfam" id="PF18741">
    <property type="entry name" value="MTES_1575"/>
    <property type="match status" value="1"/>
</dbReference>
<dbReference type="InterPro" id="IPR011335">
    <property type="entry name" value="Restrct_endonuc-II-like"/>
</dbReference>
<gene>
    <name evidence="2" type="ORF">WMO25_07305</name>
</gene>
<evidence type="ECO:0000259" key="1">
    <source>
        <dbReference type="Pfam" id="PF18741"/>
    </source>
</evidence>
<keyword evidence="3" id="KW-1185">Reference proteome</keyword>
<proteinExistence type="predicted"/>
<name>A0ABV1B611_9FIRM</name>
<evidence type="ECO:0000313" key="3">
    <source>
        <dbReference type="Proteomes" id="UP001469749"/>
    </source>
</evidence>
<dbReference type="EMBL" id="JBBMEK010000069">
    <property type="protein sequence ID" value="MEQ2364902.1"/>
    <property type="molecule type" value="Genomic_DNA"/>
</dbReference>
<feature type="non-terminal residue" evidence="2">
    <location>
        <position position="1"/>
    </location>
</feature>
<reference evidence="2 3" key="1">
    <citation type="submission" date="2024-03" db="EMBL/GenBank/DDBJ databases">
        <title>Human intestinal bacterial collection.</title>
        <authorList>
            <person name="Pauvert C."/>
            <person name="Hitch T.C.A."/>
            <person name="Clavel T."/>
        </authorList>
    </citation>
    <scope>NUCLEOTIDE SEQUENCE [LARGE SCALE GENOMIC DNA]</scope>
    <source>
        <strain evidence="2 3">CLA-AA-H190</strain>
    </source>
</reference>
<protein>
    <recommendedName>
        <fullName evidence="1">Restriction endonuclease type II-like domain-containing protein</fullName>
    </recommendedName>
</protein>
<organism evidence="2 3">
    <name type="scientific">Coprococcus intestinihominis</name>
    <dbReference type="NCBI Taxonomy" id="3133154"/>
    <lineage>
        <taxon>Bacteria</taxon>
        <taxon>Bacillati</taxon>
        <taxon>Bacillota</taxon>
        <taxon>Clostridia</taxon>
        <taxon>Lachnospirales</taxon>
        <taxon>Lachnospiraceae</taxon>
        <taxon>Coprococcus</taxon>
    </lineage>
</organism>
<sequence>AVLDCQPGSASKEKETINRQIAEKLREKGWKADINIGTGKFRIDVAVHHPEKTDEYCLGIMFDDDASALQDTVRDRNLLQKNVLQRMGWNILNLWLLDWYEDSETQIQRIEDTLKNMTG</sequence>
<accession>A0ABV1B611</accession>
<feature type="domain" description="Restriction endonuclease type II-like" evidence="1">
    <location>
        <begin position="19"/>
        <end position="114"/>
    </location>
</feature>
<comment type="caution">
    <text evidence="2">The sequence shown here is derived from an EMBL/GenBank/DDBJ whole genome shotgun (WGS) entry which is preliminary data.</text>
</comment>
<dbReference type="SUPFAM" id="SSF52980">
    <property type="entry name" value="Restriction endonuclease-like"/>
    <property type="match status" value="1"/>
</dbReference>
<dbReference type="Proteomes" id="UP001469749">
    <property type="component" value="Unassembled WGS sequence"/>
</dbReference>
<evidence type="ECO:0000313" key="2">
    <source>
        <dbReference type="EMBL" id="MEQ2364902.1"/>
    </source>
</evidence>
<dbReference type="InterPro" id="IPR049468">
    <property type="entry name" value="Restrct_endonuc-II-like_dom"/>
</dbReference>